<evidence type="ECO:0000313" key="1">
    <source>
        <dbReference type="EMBL" id="GAG93418.1"/>
    </source>
</evidence>
<sequence length="276" mass="30509">QDGRTHFTDTIHRQRIIEEATQKEESAKRTYGFKLAPLKVPTQIPARQKTERKETRDWGEQSRLFQSAVTTQVDALADELGLPANVLHEIGAGWRAGYEQITFPHKDDTGKVIGISTRKLVTGEKGSVKGTNVGLFYADNWDRGGPILLVEGQTDTAALLLFNLTVIGRPSNVGGVEYLASMLRDIPANRNIVVIGEEDEHVSKLGDEIFPGRTGAISSAERLANALNRQILIAFPPKEHKDIREYVSQHHEVSELLGAFQESAEIVRPRATAPTL</sequence>
<protein>
    <recommendedName>
        <fullName evidence="2">Toprim domain-containing protein</fullName>
    </recommendedName>
</protein>
<feature type="non-terminal residue" evidence="1">
    <location>
        <position position="1"/>
    </location>
</feature>
<feature type="non-terminal residue" evidence="1">
    <location>
        <position position="276"/>
    </location>
</feature>
<dbReference type="AlphaFoldDB" id="X1CAQ1"/>
<dbReference type="EMBL" id="BART01027467">
    <property type="protein sequence ID" value="GAG93418.1"/>
    <property type="molecule type" value="Genomic_DNA"/>
</dbReference>
<name>X1CAQ1_9ZZZZ</name>
<comment type="caution">
    <text evidence="1">The sequence shown here is derived from an EMBL/GenBank/DDBJ whole genome shotgun (WGS) entry which is preliminary data.</text>
</comment>
<evidence type="ECO:0008006" key="2">
    <source>
        <dbReference type="Google" id="ProtNLM"/>
    </source>
</evidence>
<reference evidence="1" key="1">
    <citation type="journal article" date="2014" name="Front. Microbiol.">
        <title>High frequency of phylogenetically diverse reductive dehalogenase-homologous genes in deep subseafloor sedimentary metagenomes.</title>
        <authorList>
            <person name="Kawai M."/>
            <person name="Futagami T."/>
            <person name="Toyoda A."/>
            <person name="Takaki Y."/>
            <person name="Nishi S."/>
            <person name="Hori S."/>
            <person name="Arai W."/>
            <person name="Tsubouchi T."/>
            <person name="Morono Y."/>
            <person name="Uchiyama I."/>
            <person name="Ito T."/>
            <person name="Fujiyama A."/>
            <person name="Inagaki F."/>
            <person name="Takami H."/>
        </authorList>
    </citation>
    <scope>NUCLEOTIDE SEQUENCE</scope>
    <source>
        <strain evidence="1">Expedition CK06-06</strain>
    </source>
</reference>
<organism evidence="1">
    <name type="scientific">marine sediment metagenome</name>
    <dbReference type="NCBI Taxonomy" id="412755"/>
    <lineage>
        <taxon>unclassified sequences</taxon>
        <taxon>metagenomes</taxon>
        <taxon>ecological metagenomes</taxon>
    </lineage>
</organism>
<proteinExistence type="predicted"/>
<gene>
    <name evidence="1" type="ORF">S01H4_48694</name>
</gene>
<accession>X1CAQ1</accession>